<protein>
    <submittedName>
        <fullName evidence="1">Uncharacterized protein</fullName>
    </submittedName>
</protein>
<gene>
    <name evidence="1" type="ORF">NST17_05260</name>
</gene>
<proteinExistence type="predicted"/>
<dbReference type="RefSeq" id="WP_342019877.1">
    <property type="nucleotide sequence ID" value="NZ_CP155467.1"/>
</dbReference>
<dbReference type="GeneID" id="92960159"/>
<dbReference type="EMBL" id="JBBYAK010000001">
    <property type="protein sequence ID" value="MEL3956619.1"/>
    <property type="molecule type" value="Genomic_DNA"/>
</dbReference>
<dbReference type="Proteomes" id="UP001459714">
    <property type="component" value="Unassembled WGS sequence"/>
</dbReference>
<comment type="caution">
    <text evidence="1">The sequence shown here is derived from an EMBL/GenBank/DDBJ whole genome shotgun (WGS) entry which is preliminary data.</text>
</comment>
<evidence type="ECO:0000313" key="2">
    <source>
        <dbReference type="Proteomes" id="UP001459714"/>
    </source>
</evidence>
<name>A0ABU9JUU2_9BACI</name>
<sequence length="43" mass="5105">MHLYLILKISNYVEFASLLEIYTFLAYKKNRQNALMILPADLE</sequence>
<reference evidence="1 2" key="1">
    <citation type="submission" date="2024-03" db="EMBL/GenBank/DDBJ databases">
        <title>Bacilli Hybrid Assemblies.</title>
        <authorList>
            <person name="Kovac J."/>
        </authorList>
    </citation>
    <scope>NUCLEOTIDE SEQUENCE [LARGE SCALE GENOMIC DNA]</scope>
    <source>
        <strain evidence="1 2">FSL M8-0022</strain>
    </source>
</reference>
<evidence type="ECO:0000313" key="1">
    <source>
        <dbReference type="EMBL" id="MEL3956619.1"/>
    </source>
</evidence>
<accession>A0ABU9JUU2</accession>
<keyword evidence="2" id="KW-1185">Reference proteome</keyword>
<organism evidence="1 2">
    <name type="scientific">Caldifermentibacillus hisashii</name>
    <dbReference type="NCBI Taxonomy" id="996558"/>
    <lineage>
        <taxon>Bacteria</taxon>
        <taxon>Bacillati</taxon>
        <taxon>Bacillota</taxon>
        <taxon>Bacilli</taxon>
        <taxon>Bacillales</taxon>
        <taxon>Bacillaceae</taxon>
        <taxon>Caldifermentibacillus</taxon>
    </lineage>
</organism>